<keyword evidence="4" id="KW-1185">Reference proteome</keyword>
<evidence type="ECO:0000259" key="3">
    <source>
        <dbReference type="PROSITE" id="PS50144"/>
    </source>
</evidence>
<dbReference type="OrthoDB" id="2116871at2759"/>
<dbReference type="SUPFAM" id="SSF49599">
    <property type="entry name" value="TRAF domain-like"/>
    <property type="match status" value="1"/>
</dbReference>
<organism evidence="4 5">
    <name type="scientific">Abrus precatorius</name>
    <name type="common">Indian licorice</name>
    <name type="synonym">Glycine abrus</name>
    <dbReference type="NCBI Taxonomy" id="3816"/>
    <lineage>
        <taxon>Eukaryota</taxon>
        <taxon>Viridiplantae</taxon>
        <taxon>Streptophyta</taxon>
        <taxon>Embryophyta</taxon>
        <taxon>Tracheophyta</taxon>
        <taxon>Spermatophyta</taxon>
        <taxon>Magnoliopsida</taxon>
        <taxon>eudicotyledons</taxon>
        <taxon>Gunneridae</taxon>
        <taxon>Pentapetalae</taxon>
        <taxon>rosids</taxon>
        <taxon>fabids</taxon>
        <taxon>Fabales</taxon>
        <taxon>Fabaceae</taxon>
        <taxon>Papilionoideae</taxon>
        <taxon>50 kb inversion clade</taxon>
        <taxon>NPAAA clade</taxon>
        <taxon>indigoferoid/millettioid clade</taxon>
        <taxon>Abreae</taxon>
        <taxon>Abrus</taxon>
    </lineage>
</organism>
<dbReference type="FunFam" id="2.60.210.10:FF:000005">
    <property type="entry name" value="Ubiquitin carboxyl-terminal hydrolase 13"/>
    <property type="match status" value="1"/>
</dbReference>
<gene>
    <name evidence="5" type="primary">LOC113873429</name>
</gene>
<name>A0A8B8MF53_ABRPR</name>
<evidence type="ECO:0000256" key="1">
    <source>
        <dbReference type="ARBA" id="ARBA00023054"/>
    </source>
</evidence>
<dbReference type="Gene3D" id="2.60.210.10">
    <property type="entry name" value="Apoptosis, Tumor Necrosis Factor Receptor Associated Protein 2, Chain A"/>
    <property type="match status" value="1"/>
</dbReference>
<dbReference type="InterPro" id="IPR008974">
    <property type="entry name" value="TRAF-like"/>
</dbReference>
<feature type="coiled-coil region" evidence="2">
    <location>
        <begin position="302"/>
        <end position="329"/>
    </location>
</feature>
<reference evidence="5" key="2">
    <citation type="submission" date="2025-08" db="UniProtKB">
        <authorList>
            <consortium name="RefSeq"/>
        </authorList>
    </citation>
    <scope>IDENTIFICATION</scope>
    <source>
        <tissue evidence="5">Young leaves</tissue>
    </source>
</reference>
<dbReference type="KEGG" id="aprc:113873429"/>
<dbReference type="SMART" id="SM00061">
    <property type="entry name" value="MATH"/>
    <property type="match status" value="1"/>
</dbReference>
<dbReference type="Proteomes" id="UP000694853">
    <property type="component" value="Unplaced"/>
</dbReference>
<dbReference type="RefSeq" id="XP_027367336.1">
    <property type="nucleotide sequence ID" value="XM_027511535.1"/>
</dbReference>
<dbReference type="PANTHER" id="PTHR46236:SF35">
    <property type="entry name" value="MATH DOMAIN-CONTAINING PROTEIN"/>
    <property type="match status" value="1"/>
</dbReference>
<dbReference type="PANTHER" id="PTHR46236">
    <property type="entry name" value="TRAF-LIKE SUPERFAMILY PROTEIN"/>
    <property type="match status" value="1"/>
</dbReference>
<dbReference type="InterPro" id="IPR050804">
    <property type="entry name" value="MCC"/>
</dbReference>
<accession>A0A8B8MF53</accession>
<dbReference type="AlphaFoldDB" id="A0A8B8MF53"/>
<evidence type="ECO:0000313" key="4">
    <source>
        <dbReference type="Proteomes" id="UP000694853"/>
    </source>
</evidence>
<feature type="domain" description="MATH" evidence="3">
    <location>
        <begin position="13"/>
        <end position="139"/>
    </location>
</feature>
<evidence type="ECO:0000313" key="5">
    <source>
        <dbReference type="RefSeq" id="XP_027367336.1"/>
    </source>
</evidence>
<evidence type="ECO:0000256" key="2">
    <source>
        <dbReference type="SAM" id="Coils"/>
    </source>
</evidence>
<dbReference type="PROSITE" id="PS50144">
    <property type="entry name" value="MATH"/>
    <property type="match status" value="1"/>
</dbReference>
<protein>
    <submittedName>
        <fullName evidence="5">MATH domain and coiled-coil domain-containing protein At3g58270-like</fullName>
    </submittedName>
</protein>
<dbReference type="CDD" id="cd00121">
    <property type="entry name" value="MATH"/>
    <property type="match status" value="1"/>
</dbReference>
<keyword evidence="1 2" id="KW-0175">Coiled coil</keyword>
<sequence>MEDQSTSSKERIEDKFRWTIENFSKFESKKKLYSESFFLDGHSWRILIFPKGNAVKYLSVYLDGEGLANLPYGWSKFANFKLTLINQVNTTMTKAKECEHEFNARESDWGFTTFIPLDEFEDSSNGFIVNDTCIIEAEICIKKSEDENQVDDAVPTQVCAEPINHSDNTTSFGELVDFRGLGKIEKAFVPLLEEVCSLHPSLIDSQQKRSRRFAEWALTALGRVLHFLKVQKAKDMNDEACNHLQILWEELEIFKFDLTWLEPHVQSALGMKSYIEKALEVKMMKEHVTALEMETKRLKAKIAASEVDLEMARRDLAKAEEGFKELDLDAELGYGGP</sequence>
<dbReference type="Pfam" id="PF22486">
    <property type="entry name" value="MATH_2"/>
    <property type="match status" value="1"/>
</dbReference>
<reference evidence="4" key="1">
    <citation type="journal article" date="2019" name="Toxins">
        <title>Detection of Abrin-Like and Prepropulchellin-Like Toxin Genes and Transcripts Using Whole Genome Sequencing and Full-Length Transcript Sequencing of Abrus precatorius.</title>
        <authorList>
            <person name="Hovde B.T."/>
            <person name="Daligault H.E."/>
            <person name="Hanschen E.R."/>
            <person name="Kunde Y.A."/>
            <person name="Johnson M.B."/>
            <person name="Starkenburg S.R."/>
            <person name="Johnson S.L."/>
        </authorList>
    </citation>
    <scope>NUCLEOTIDE SEQUENCE [LARGE SCALE GENOMIC DNA]</scope>
</reference>
<proteinExistence type="predicted"/>
<dbReference type="GeneID" id="113873429"/>
<dbReference type="InterPro" id="IPR002083">
    <property type="entry name" value="MATH/TRAF_dom"/>
</dbReference>